<feature type="chain" id="PRO_5042582358" description="Secreted protein" evidence="1">
    <location>
        <begin position="20"/>
        <end position="72"/>
    </location>
</feature>
<comment type="caution">
    <text evidence="2">The sequence shown here is derived from an EMBL/GenBank/DDBJ whole genome shotgun (WGS) entry which is preliminary data.</text>
</comment>
<evidence type="ECO:0000313" key="3">
    <source>
        <dbReference type="Proteomes" id="UP001275084"/>
    </source>
</evidence>
<gene>
    <name evidence="2" type="ORF">B0T25DRAFT_558092</name>
</gene>
<name>A0AAJ0H651_9PEZI</name>
<dbReference type="AlphaFoldDB" id="A0AAJ0H651"/>
<evidence type="ECO:0000256" key="1">
    <source>
        <dbReference type="SAM" id="SignalP"/>
    </source>
</evidence>
<keyword evidence="1" id="KW-0732">Signal</keyword>
<evidence type="ECO:0000313" key="2">
    <source>
        <dbReference type="EMBL" id="KAK3341356.1"/>
    </source>
</evidence>
<keyword evidence="3" id="KW-1185">Reference proteome</keyword>
<dbReference type="EMBL" id="JAUIQD010000008">
    <property type="protein sequence ID" value="KAK3341356.1"/>
    <property type="molecule type" value="Genomic_DNA"/>
</dbReference>
<sequence length="72" mass="8280">MFLMAHVFILPFLLPQFDPDSIAIVRFQDRRKPTMKPILGYSCQARVARAAGCARNTNLRITQLDSQRETSR</sequence>
<dbReference type="Proteomes" id="UP001275084">
    <property type="component" value="Unassembled WGS sequence"/>
</dbReference>
<accession>A0AAJ0H651</accession>
<evidence type="ECO:0008006" key="4">
    <source>
        <dbReference type="Google" id="ProtNLM"/>
    </source>
</evidence>
<reference evidence="2" key="1">
    <citation type="journal article" date="2023" name="Mol. Phylogenet. Evol.">
        <title>Genome-scale phylogeny and comparative genomics of the fungal order Sordariales.</title>
        <authorList>
            <person name="Hensen N."/>
            <person name="Bonometti L."/>
            <person name="Westerberg I."/>
            <person name="Brannstrom I.O."/>
            <person name="Guillou S."/>
            <person name="Cros-Aarteil S."/>
            <person name="Calhoun S."/>
            <person name="Haridas S."/>
            <person name="Kuo A."/>
            <person name="Mondo S."/>
            <person name="Pangilinan J."/>
            <person name="Riley R."/>
            <person name="LaButti K."/>
            <person name="Andreopoulos B."/>
            <person name="Lipzen A."/>
            <person name="Chen C."/>
            <person name="Yan M."/>
            <person name="Daum C."/>
            <person name="Ng V."/>
            <person name="Clum A."/>
            <person name="Steindorff A."/>
            <person name="Ohm R.A."/>
            <person name="Martin F."/>
            <person name="Silar P."/>
            <person name="Natvig D.O."/>
            <person name="Lalanne C."/>
            <person name="Gautier V."/>
            <person name="Ament-Velasquez S.L."/>
            <person name="Kruys A."/>
            <person name="Hutchinson M.I."/>
            <person name="Powell A.J."/>
            <person name="Barry K."/>
            <person name="Miller A.N."/>
            <person name="Grigoriev I.V."/>
            <person name="Debuchy R."/>
            <person name="Gladieux P."/>
            <person name="Hiltunen Thoren M."/>
            <person name="Johannesson H."/>
        </authorList>
    </citation>
    <scope>NUCLEOTIDE SEQUENCE</scope>
    <source>
        <strain evidence="2">CBS 955.72</strain>
    </source>
</reference>
<protein>
    <recommendedName>
        <fullName evidence="4">Secreted protein</fullName>
    </recommendedName>
</protein>
<organism evidence="2 3">
    <name type="scientific">Lasiosphaeria hispida</name>
    <dbReference type="NCBI Taxonomy" id="260671"/>
    <lineage>
        <taxon>Eukaryota</taxon>
        <taxon>Fungi</taxon>
        <taxon>Dikarya</taxon>
        <taxon>Ascomycota</taxon>
        <taxon>Pezizomycotina</taxon>
        <taxon>Sordariomycetes</taxon>
        <taxon>Sordariomycetidae</taxon>
        <taxon>Sordariales</taxon>
        <taxon>Lasiosphaeriaceae</taxon>
        <taxon>Lasiosphaeria</taxon>
    </lineage>
</organism>
<reference evidence="2" key="2">
    <citation type="submission" date="2023-06" db="EMBL/GenBank/DDBJ databases">
        <authorList>
            <consortium name="Lawrence Berkeley National Laboratory"/>
            <person name="Haridas S."/>
            <person name="Hensen N."/>
            <person name="Bonometti L."/>
            <person name="Westerberg I."/>
            <person name="Brannstrom I.O."/>
            <person name="Guillou S."/>
            <person name="Cros-Aarteil S."/>
            <person name="Calhoun S."/>
            <person name="Kuo A."/>
            <person name="Mondo S."/>
            <person name="Pangilinan J."/>
            <person name="Riley R."/>
            <person name="Labutti K."/>
            <person name="Andreopoulos B."/>
            <person name="Lipzen A."/>
            <person name="Chen C."/>
            <person name="Yanf M."/>
            <person name="Daum C."/>
            <person name="Ng V."/>
            <person name="Clum A."/>
            <person name="Steindorff A."/>
            <person name="Ohm R."/>
            <person name="Martin F."/>
            <person name="Silar P."/>
            <person name="Natvig D."/>
            <person name="Lalanne C."/>
            <person name="Gautier V."/>
            <person name="Ament-Velasquez S.L."/>
            <person name="Kruys A."/>
            <person name="Hutchinson M.I."/>
            <person name="Powell A.J."/>
            <person name="Barry K."/>
            <person name="Miller A.N."/>
            <person name="Grigoriev I.V."/>
            <person name="Debuchy R."/>
            <person name="Gladieux P."/>
            <person name="Thoren M.H."/>
            <person name="Johannesson H."/>
        </authorList>
    </citation>
    <scope>NUCLEOTIDE SEQUENCE</scope>
    <source>
        <strain evidence="2">CBS 955.72</strain>
    </source>
</reference>
<feature type="signal peptide" evidence="1">
    <location>
        <begin position="1"/>
        <end position="19"/>
    </location>
</feature>
<proteinExistence type="predicted"/>